<keyword evidence="4" id="KW-0443">Lipid metabolism</keyword>
<dbReference type="PROSITE" id="PS01098">
    <property type="entry name" value="LIPASE_GDSL_SER"/>
    <property type="match status" value="1"/>
</dbReference>
<keyword evidence="6" id="KW-1185">Reference proteome</keyword>
<dbReference type="GO" id="GO:0016298">
    <property type="term" value="F:lipase activity"/>
    <property type="evidence" value="ECO:0007669"/>
    <property type="project" value="InterPro"/>
</dbReference>
<dbReference type="InterPro" id="IPR008265">
    <property type="entry name" value="Lipase_GDSL_AS"/>
</dbReference>
<name>A0A1R3H6A8_9ROSI</name>
<evidence type="ECO:0000313" key="5">
    <source>
        <dbReference type="EMBL" id="OMO65859.1"/>
    </source>
</evidence>
<reference evidence="6" key="1">
    <citation type="submission" date="2013-09" db="EMBL/GenBank/DDBJ databases">
        <title>Corchorus olitorius genome sequencing.</title>
        <authorList>
            <person name="Alam M."/>
            <person name="Haque M.S."/>
            <person name="Islam M.S."/>
            <person name="Emdad E.M."/>
            <person name="Islam M.M."/>
            <person name="Ahmed B."/>
            <person name="Halim A."/>
            <person name="Hossen Q.M.M."/>
            <person name="Hossain M.Z."/>
            <person name="Ahmed R."/>
            <person name="Khan M.M."/>
            <person name="Islam R."/>
            <person name="Rashid M.M."/>
            <person name="Khan S.A."/>
            <person name="Rahman M.S."/>
            <person name="Alam M."/>
            <person name="Yahiya A.S."/>
            <person name="Khan M.S."/>
            <person name="Azam M.S."/>
            <person name="Haque T."/>
            <person name="Lashkar M.Z.H."/>
            <person name="Akhand A.I."/>
            <person name="Morshed G."/>
            <person name="Roy S."/>
            <person name="Uddin K.S."/>
            <person name="Rabeya T."/>
            <person name="Hossain A.S."/>
            <person name="Chowdhury A."/>
            <person name="Snigdha A.R."/>
            <person name="Mortoza M.S."/>
            <person name="Matin S.A."/>
            <person name="Hoque S.M.E."/>
            <person name="Islam M.K."/>
            <person name="Roy D.K."/>
            <person name="Haider R."/>
            <person name="Moosa M.M."/>
            <person name="Elias S.M."/>
            <person name="Hasan A.M."/>
            <person name="Jahan S."/>
            <person name="Shafiuddin M."/>
            <person name="Mahmood N."/>
            <person name="Shommy N.S."/>
        </authorList>
    </citation>
    <scope>NUCLEOTIDE SEQUENCE [LARGE SCALE GENOMIC DNA]</scope>
    <source>
        <strain evidence="6">cv. O-4</strain>
    </source>
</reference>
<protein>
    <submittedName>
        <fullName evidence="5">Lipase, GDSL</fullName>
    </submittedName>
</protein>
<dbReference type="InterPro" id="IPR001087">
    <property type="entry name" value="GDSL"/>
</dbReference>
<dbReference type="PANTHER" id="PTHR45648:SF9">
    <property type="entry name" value="PROLINE-RICH PROTEIN APG, PUTATIVE-RELATED"/>
    <property type="match status" value="1"/>
</dbReference>
<dbReference type="PANTHER" id="PTHR45648">
    <property type="entry name" value="GDSL LIPASE/ACYLHYDROLASE FAMILY PROTEIN (AFU_ORTHOLOGUE AFUA_4G14700)"/>
    <property type="match status" value="1"/>
</dbReference>
<organism evidence="5 6">
    <name type="scientific">Corchorus olitorius</name>
    <dbReference type="NCBI Taxonomy" id="93759"/>
    <lineage>
        <taxon>Eukaryota</taxon>
        <taxon>Viridiplantae</taxon>
        <taxon>Streptophyta</taxon>
        <taxon>Embryophyta</taxon>
        <taxon>Tracheophyta</taxon>
        <taxon>Spermatophyta</taxon>
        <taxon>Magnoliopsida</taxon>
        <taxon>eudicotyledons</taxon>
        <taxon>Gunneridae</taxon>
        <taxon>Pentapetalae</taxon>
        <taxon>rosids</taxon>
        <taxon>malvids</taxon>
        <taxon>Malvales</taxon>
        <taxon>Malvaceae</taxon>
        <taxon>Grewioideae</taxon>
        <taxon>Apeibeae</taxon>
        <taxon>Corchorus</taxon>
    </lineage>
</organism>
<comment type="caution">
    <text evidence="5">The sequence shown here is derived from an EMBL/GenBank/DDBJ whole genome shotgun (WGS) entry which is preliminary data.</text>
</comment>
<dbReference type="EMBL" id="AWUE01020804">
    <property type="protein sequence ID" value="OMO65859.1"/>
    <property type="molecule type" value="Genomic_DNA"/>
</dbReference>
<comment type="similarity">
    <text evidence="1">Belongs to the 'GDSL' lipolytic enzyme family.</text>
</comment>
<proteinExistence type="inferred from homology"/>
<evidence type="ECO:0000313" key="6">
    <source>
        <dbReference type="Proteomes" id="UP000187203"/>
    </source>
</evidence>
<dbReference type="AlphaFoldDB" id="A0A1R3H6A8"/>
<dbReference type="Proteomes" id="UP000187203">
    <property type="component" value="Unassembled WGS sequence"/>
</dbReference>
<dbReference type="GO" id="GO:0016042">
    <property type="term" value="P:lipid catabolic process"/>
    <property type="evidence" value="ECO:0007669"/>
    <property type="project" value="UniProtKB-KW"/>
</dbReference>
<dbReference type="Gene3D" id="3.40.50.1110">
    <property type="entry name" value="SGNH hydrolase"/>
    <property type="match status" value="2"/>
</dbReference>
<dbReference type="InterPro" id="IPR051058">
    <property type="entry name" value="GDSL_Est/Lipase"/>
</dbReference>
<evidence type="ECO:0000256" key="3">
    <source>
        <dbReference type="ARBA" id="ARBA00022963"/>
    </source>
</evidence>
<sequence>MCYLAGTCSAQNVSAFFAFGDSLVDAGNSYYLHTMAKAGYPDDEGLGFKDYSPPFLDPNSTGDVILKGVNYACAGSGILNSTGYINGQHIGMSEQVGNFAKTRQEIISRIGEAAAKQLLRQALYMVSIGSDDIILRQLSPSNGFHYLDELISEFRTQLITLYNLDARKIAVTNVAPLGCLFIEIYISYQMVVMFSFPYVLGFENADSACCTGGPLGRHGAFLFGCRSFSHICEDRTKYVFWDRFHPSEAYNLIAAKHMLDGGLHYVSPMNLHQLAISH</sequence>
<accession>A0A1R3H6A8</accession>
<dbReference type="OrthoDB" id="1600564at2759"/>
<evidence type="ECO:0000256" key="2">
    <source>
        <dbReference type="ARBA" id="ARBA00022801"/>
    </source>
</evidence>
<dbReference type="STRING" id="93759.A0A1R3H6A8"/>
<dbReference type="Pfam" id="PF00657">
    <property type="entry name" value="Lipase_GDSL"/>
    <property type="match status" value="1"/>
</dbReference>
<keyword evidence="2" id="KW-0378">Hydrolase</keyword>
<evidence type="ECO:0000256" key="4">
    <source>
        <dbReference type="ARBA" id="ARBA00023098"/>
    </source>
</evidence>
<gene>
    <name evidence="5" type="ORF">COLO4_30966</name>
</gene>
<dbReference type="InterPro" id="IPR036514">
    <property type="entry name" value="SGNH_hydro_sf"/>
</dbReference>
<keyword evidence="3" id="KW-0442">Lipid degradation</keyword>
<evidence type="ECO:0000256" key="1">
    <source>
        <dbReference type="ARBA" id="ARBA00008668"/>
    </source>
</evidence>